<dbReference type="InterPro" id="IPR012291">
    <property type="entry name" value="CBM2_carb-bd_dom_sf"/>
</dbReference>
<dbReference type="GO" id="GO:0008422">
    <property type="term" value="F:beta-glucosidase activity"/>
    <property type="evidence" value="ECO:0007669"/>
    <property type="project" value="TreeGrafter"/>
</dbReference>
<dbReference type="InterPro" id="IPR040946">
    <property type="entry name" value="CBM46"/>
</dbReference>
<dbReference type="PANTHER" id="PTHR31297:SF41">
    <property type="entry name" value="ENDOGLUCANASE, PUTATIVE (AFU_ORTHOLOGUE AFUA_5G01830)-RELATED"/>
    <property type="match status" value="1"/>
</dbReference>
<dbReference type="GO" id="GO:0005576">
    <property type="term" value="C:extracellular region"/>
    <property type="evidence" value="ECO:0007669"/>
    <property type="project" value="TreeGrafter"/>
</dbReference>
<dbReference type="EC" id="3.2.1.4" evidence="3"/>
<keyword evidence="7" id="KW-0119">Carbohydrate metabolism</keyword>
<dbReference type="InterPro" id="IPR001919">
    <property type="entry name" value="CBD2"/>
</dbReference>
<gene>
    <name evidence="12" type="ORF">SAMN05443287_10550</name>
</gene>
<dbReference type="InterPro" id="IPR017853">
    <property type="entry name" value="GH"/>
</dbReference>
<dbReference type="InterPro" id="IPR014756">
    <property type="entry name" value="Ig_E-set"/>
</dbReference>
<proteinExistence type="inferred from homology"/>
<dbReference type="Gene3D" id="2.60.40.290">
    <property type="match status" value="1"/>
</dbReference>
<dbReference type="SMART" id="SM00637">
    <property type="entry name" value="CBD_II"/>
    <property type="match status" value="1"/>
</dbReference>
<dbReference type="SUPFAM" id="SSF81296">
    <property type="entry name" value="E set domains"/>
    <property type="match status" value="1"/>
</dbReference>
<evidence type="ECO:0000256" key="5">
    <source>
        <dbReference type="ARBA" id="ARBA00022801"/>
    </source>
</evidence>
<dbReference type="Pfam" id="PF00553">
    <property type="entry name" value="CBM_2"/>
    <property type="match status" value="1"/>
</dbReference>
<evidence type="ECO:0000256" key="1">
    <source>
        <dbReference type="ARBA" id="ARBA00000966"/>
    </source>
</evidence>
<dbReference type="Gene3D" id="3.20.20.80">
    <property type="entry name" value="Glycosidases"/>
    <property type="match status" value="1"/>
</dbReference>
<protein>
    <recommendedName>
        <fullName evidence="3">cellulase</fullName>
        <ecNumber evidence="3">3.2.1.4</ecNumber>
    </recommendedName>
</protein>
<dbReference type="InterPro" id="IPR001547">
    <property type="entry name" value="Glyco_hydro_5"/>
</dbReference>
<feature type="domain" description="CBM2" evidence="11">
    <location>
        <begin position="44"/>
        <end position="153"/>
    </location>
</feature>
<evidence type="ECO:0000259" key="11">
    <source>
        <dbReference type="PROSITE" id="PS51173"/>
    </source>
</evidence>
<dbReference type="Proteomes" id="UP000198707">
    <property type="component" value="Unassembled WGS sequence"/>
</dbReference>
<dbReference type="GO" id="GO:0030247">
    <property type="term" value="F:polysaccharide binding"/>
    <property type="evidence" value="ECO:0007669"/>
    <property type="project" value="UniProtKB-UniRule"/>
</dbReference>
<dbReference type="EMBL" id="FNYV01000005">
    <property type="protein sequence ID" value="SEJ51737.1"/>
    <property type="molecule type" value="Genomic_DNA"/>
</dbReference>
<reference evidence="13" key="1">
    <citation type="submission" date="2016-10" db="EMBL/GenBank/DDBJ databases">
        <authorList>
            <person name="Varghese N."/>
            <person name="Submissions S."/>
        </authorList>
    </citation>
    <scope>NUCLEOTIDE SEQUENCE [LARGE SCALE GENOMIC DNA]</scope>
    <source>
        <strain evidence="13">CGMCC 4.7038</strain>
    </source>
</reference>
<dbReference type="InterPro" id="IPR050386">
    <property type="entry name" value="Glycosyl_hydrolase_5"/>
</dbReference>
<evidence type="ECO:0000256" key="4">
    <source>
        <dbReference type="ARBA" id="ARBA00022729"/>
    </source>
</evidence>
<dbReference type="GO" id="GO:0009986">
    <property type="term" value="C:cell surface"/>
    <property type="evidence" value="ECO:0007669"/>
    <property type="project" value="TreeGrafter"/>
</dbReference>
<evidence type="ECO:0000256" key="2">
    <source>
        <dbReference type="ARBA" id="ARBA00005641"/>
    </source>
</evidence>
<dbReference type="AlphaFoldDB" id="A0A1H6ZJN1"/>
<dbReference type="PANTHER" id="PTHR31297">
    <property type="entry name" value="GLUCAN ENDO-1,6-BETA-GLUCOSIDASE B"/>
    <property type="match status" value="1"/>
</dbReference>
<dbReference type="Pfam" id="PF00150">
    <property type="entry name" value="Cellulase"/>
    <property type="match status" value="1"/>
</dbReference>
<keyword evidence="6" id="KW-0136">Cellulose degradation</keyword>
<evidence type="ECO:0000313" key="13">
    <source>
        <dbReference type="Proteomes" id="UP000198707"/>
    </source>
</evidence>
<evidence type="ECO:0000256" key="8">
    <source>
        <dbReference type="ARBA" id="ARBA00023295"/>
    </source>
</evidence>
<evidence type="ECO:0000256" key="7">
    <source>
        <dbReference type="ARBA" id="ARBA00023277"/>
    </source>
</evidence>
<dbReference type="GO" id="GO:0030245">
    <property type="term" value="P:cellulose catabolic process"/>
    <property type="evidence" value="ECO:0007669"/>
    <property type="project" value="UniProtKB-KW"/>
</dbReference>
<evidence type="ECO:0000256" key="6">
    <source>
        <dbReference type="ARBA" id="ARBA00023001"/>
    </source>
</evidence>
<evidence type="ECO:0000256" key="9">
    <source>
        <dbReference type="ARBA" id="ARBA00023326"/>
    </source>
</evidence>
<dbReference type="SUPFAM" id="SSF51445">
    <property type="entry name" value="(Trans)glycosidases"/>
    <property type="match status" value="1"/>
</dbReference>
<dbReference type="Pfam" id="PF03442">
    <property type="entry name" value="CBM_X2"/>
    <property type="match status" value="1"/>
</dbReference>
<dbReference type="STRING" id="1144548.SAMN05443287_10550"/>
<comment type="catalytic activity">
    <reaction evidence="1">
        <text>Endohydrolysis of (1-&gt;4)-beta-D-glucosidic linkages in cellulose, lichenin and cereal beta-D-glucans.</text>
        <dbReference type="EC" id="3.2.1.4"/>
    </reaction>
</comment>
<dbReference type="RefSeq" id="WP_092380491.1">
    <property type="nucleotide sequence ID" value="NZ_BOPI01000039.1"/>
</dbReference>
<dbReference type="Gene3D" id="2.60.40.10">
    <property type="entry name" value="Immunoglobulins"/>
    <property type="match status" value="1"/>
</dbReference>
<dbReference type="InterPro" id="IPR008965">
    <property type="entry name" value="CBM2/CBM3_carb-bd_dom_sf"/>
</dbReference>
<evidence type="ECO:0000313" key="12">
    <source>
        <dbReference type="EMBL" id="SEJ51737.1"/>
    </source>
</evidence>
<keyword evidence="13" id="KW-1185">Reference proteome</keyword>
<dbReference type="InterPro" id="IPR013783">
    <property type="entry name" value="Ig-like_fold"/>
</dbReference>
<feature type="compositionally biased region" description="Low complexity" evidence="10">
    <location>
        <begin position="156"/>
        <end position="179"/>
    </location>
</feature>
<keyword evidence="8" id="KW-0326">Glycosidase</keyword>
<feature type="region of interest" description="Disordered" evidence="10">
    <location>
        <begin position="1"/>
        <end position="21"/>
    </location>
</feature>
<dbReference type="OrthoDB" id="9800955at2"/>
<dbReference type="Pfam" id="PF18448">
    <property type="entry name" value="CBM46"/>
    <property type="match status" value="1"/>
</dbReference>
<dbReference type="InterPro" id="IPR005102">
    <property type="entry name" value="Carbo-bd_X2"/>
</dbReference>
<keyword evidence="9" id="KW-0624">Polysaccharide degradation</keyword>
<keyword evidence="4" id="KW-0732">Signal</keyword>
<dbReference type="SUPFAM" id="SSF49384">
    <property type="entry name" value="Carbohydrate-binding domain"/>
    <property type="match status" value="1"/>
</dbReference>
<sequence>MSSFAKPPNASPSSQHTRRTPWRVGVVAGGIAALMVAGTMVTANAQAAAGCRVTYAVPSQWPGGFTANVNVTNLGDPINGWNLAWTFPSGQRVTQAWNATVTSSGSQVTATNMSYNGTIGTNATVSFGFNGSWTGSNTAPTSFTLNGVACTGNVGPTTTPTPSVSPTVSPTASPSVSPTVTPPPGNRMEMVAAMQPGWNLGNTLDAIPDETAWGNPLTTREMLRHIRSQGYNSIRLPITWSNHHGPAPDYTIDPTWLNRIREVVDWSLAEGLYVMVNLHHDSWQWINTYPTDRTNVTNRYRALWSQLATTFRSHSPKLVFESINEPQFAGTSGDAESDQLLHELNLAFVRLVRQSGGNNATRLLVLPTLHTSGEQARMDALMTTFDELDDPNLVATIHFYGWWPFSVNIAGGTRYDSNVEQDIVGTFDRAYNTFVSRDIPVIIGEWALLSYDYTRPGIIQRGELLKFFEAVGHHARTRKLTTMLWDAGSFLHRPELRWRDQGIYEMMKASLTTRSATASSDQIYVPRTGGITSRSLTLNLNGASFRSLWHGNTQLSSGTDYTVSGNTLTLTQAAITRLVGNRAAGVNATIEARFSQGVPWQISIISYDPPTQAAATGTTSGFTIPTQFRGDQLATMEAKYADGSPAGPANWTPYKEFWTHFRPDYSANTMLLTPEFFAEVNDGAVTLTFHFWSGTQLTYRLTKSGSSVTGSPA</sequence>
<feature type="region of interest" description="Disordered" evidence="10">
    <location>
        <begin position="156"/>
        <end position="180"/>
    </location>
</feature>
<keyword evidence="5" id="KW-0378">Hydrolase</keyword>
<dbReference type="PROSITE" id="PS51173">
    <property type="entry name" value="CBM2"/>
    <property type="match status" value="1"/>
</dbReference>
<evidence type="ECO:0000256" key="10">
    <source>
        <dbReference type="SAM" id="MobiDB-lite"/>
    </source>
</evidence>
<name>A0A1H6ZJN1_9ACTN</name>
<comment type="similarity">
    <text evidence="2">Belongs to the glycosyl hydrolase 5 (cellulase A) family.</text>
</comment>
<accession>A0A1H6ZJN1</accession>
<evidence type="ECO:0000256" key="3">
    <source>
        <dbReference type="ARBA" id="ARBA00012601"/>
    </source>
</evidence>
<dbReference type="GO" id="GO:0008810">
    <property type="term" value="F:cellulase activity"/>
    <property type="evidence" value="ECO:0007669"/>
    <property type="project" value="UniProtKB-EC"/>
</dbReference>
<organism evidence="12 13">
    <name type="scientific">Micromonospora phaseoli</name>
    <dbReference type="NCBI Taxonomy" id="1144548"/>
    <lineage>
        <taxon>Bacteria</taxon>
        <taxon>Bacillati</taxon>
        <taxon>Actinomycetota</taxon>
        <taxon>Actinomycetes</taxon>
        <taxon>Micromonosporales</taxon>
        <taxon>Micromonosporaceae</taxon>
        <taxon>Micromonospora</taxon>
    </lineage>
</organism>